<feature type="transmembrane region" description="Helical" evidence="2">
    <location>
        <begin position="46"/>
        <end position="64"/>
    </location>
</feature>
<evidence type="ECO:0000313" key="3">
    <source>
        <dbReference type="EMBL" id="CCC49674.1"/>
    </source>
</evidence>
<evidence type="ECO:0000256" key="1">
    <source>
        <dbReference type="SAM" id="MobiDB-lite"/>
    </source>
</evidence>
<accession>G0U0S4</accession>
<name>G0U0S4_TRYVY</name>
<reference evidence="3" key="1">
    <citation type="journal article" date="2012" name="Proc. Natl. Acad. Sci. U.S.A.">
        <title>Antigenic diversity is generated by distinct evolutionary mechanisms in African trypanosome species.</title>
        <authorList>
            <person name="Jackson A.P."/>
            <person name="Berry A."/>
            <person name="Aslett M."/>
            <person name="Allison H.C."/>
            <person name="Burton P."/>
            <person name="Vavrova-Anderson J."/>
            <person name="Brown R."/>
            <person name="Browne H."/>
            <person name="Corton N."/>
            <person name="Hauser H."/>
            <person name="Gamble J."/>
            <person name="Gilderthorp R."/>
            <person name="Marcello L."/>
            <person name="McQuillan J."/>
            <person name="Otto T.D."/>
            <person name="Quail M.A."/>
            <person name="Sanders M.J."/>
            <person name="van Tonder A."/>
            <person name="Ginger M.L."/>
            <person name="Field M.C."/>
            <person name="Barry J.D."/>
            <person name="Hertz-Fowler C."/>
            <person name="Berriman M."/>
        </authorList>
    </citation>
    <scope>NUCLEOTIDE SEQUENCE</scope>
    <source>
        <strain evidence="3">Y486</strain>
    </source>
</reference>
<protein>
    <submittedName>
        <fullName evidence="3">Uncharacterized protein</fullName>
    </submittedName>
</protein>
<gene>
    <name evidence="3" type="ORF">TVY486_0802830</name>
</gene>
<evidence type="ECO:0000256" key="2">
    <source>
        <dbReference type="SAM" id="Phobius"/>
    </source>
</evidence>
<dbReference type="VEuPathDB" id="TriTrypDB:TvY486_0802830"/>
<dbReference type="EMBL" id="HE573024">
    <property type="protein sequence ID" value="CCC49674.1"/>
    <property type="molecule type" value="Genomic_DNA"/>
</dbReference>
<keyword evidence="2" id="KW-0472">Membrane</keyword>
<keyword evidence="2" id="KW-1133">Transmembrane helix</keyword>
<proteinExistence type="predicted"/>
<feature type="transmembrane region" description="Helical" evidence="2">
    <location>
        <begin position="22"/>
        <end position="39"/>
    </location>
</feature>
<dbReference type="AlphaFoldDB" id="G0U0S4"/>
<feature type="region of interest" description="Disordered" evidence="1">
    <location>
        <begin position="229"/>
        <end position="251"/>
    </location>
</feature>
<organism evidence="3">
    <name type="scientific">Trypanosoma vivax (strain Y486)</name>
    <dbReference type="NCBI Taxonomy" id="1055687"/>
    <lineage>
        <taxon>Eukaryota</taxon>
        <taxon>Discoba</taxon>
        <taxon>Euglenozoa</taxon>
        <taxon>Kinetoplastea</taxon>
        <taxon>Metakinetoplastina</taxon>
        <taxon>Trypanosomatida</taxon>
        <taxon>Trypanosomatidae</taxon>
        <taxon>Trypanosoma</taxon>
        <taxon>Duttonella</taxon>
    </lineage>
</organism>
<keyword evidence="2" id="KW-0812">Transmembrane</keyword>
<sequence length="251" mass="28297">MSRFHGHCFTCTHFTPSCVVELVFFAAAFVAAVVLFVVLPPARMYCIVAFVVVLVYGLSLWRLLPFDSDRVMLEAYELADELMMRMREESAAEQRQQLLSQQPQLQDQGLAWGQPAPVIPPHPPPFTVSAPMFPRTPSPLPRYMSSSAGPEALHYPAFSTASAHPNTPFYRQKYLSSMRTIPQQLFSSNHHPRQYVDMPHHSGSQYRRHSLYCSTQMAQAALHKPYNRRLSFSDGDIPPPSAGPYGNSHYG</sequence>